<protein>
    <submittedName>
        <fullName evidence="1">Uncharacterized protein</fullName>
    </submittedName>
</protein>
<keyword evidence="2" id="KW-1185">Reference proteome</keyword>
<dbReference type="EMBL" id="CATNWA010015869">
    <property type="protein sequence ID" value="CAI9587637.1"/>
    <property type="molecule type" value="Genomic_DNA"/>
</dbReference>
<accession>A0ABN9ESD9</accession>
<comment type="caution">
    <text evidence="1">The sequence shown here is derived from an EMBL/GenBank/DDBJ whole genome shotgun (WGS) entry which is preliminary data.</text>
</comment>
<organism evidence="1 2">
    <name type="scientific">Staurois parvus</name>
    <dbReference type="NCBI Taxonomy" id="386267"/>
    <lineage>
        <taxon>Eukaryota</taxon>
        <taxon>Metazoa</taxon>
        <taxon>Chordata</taxon>
        <taxon>Craniata</taxon>
        <taxon>Vertebrata</taxon>
        <taxon>Euteleostomi</taxon>
        <taxon>Amphibia</taxon>
        <taxon>Batrachia</taxon>
        <taxon>Anura</taxon>
        <taxon>Neobatrachia</taxon>
        <taxon>Ranoidea</taxon>
        <taxon>Ranidae</taxon>
        <taxon>Staurois</taxon>
    </lineage>
</organism>
<gene>
    <name evidence="1" type="ORF">SPARVUS_LOCUS10586831</name>
</gene>
<evidence type="ECO:0000313" key="2">
    <source>
        <dbReference type="Proteomes" id="UP001162483"/>
    </source>
</evidence>
<name>A0ABN9ESD9_9NEOB</name>
<reference evidence="1" key="1">
    <citation type="submission" date="2023-05" db="EMBL/GenBank/DDBJ databases">
        <authorList>
            <person name="Stuckert A."/>
        </authorList>
    </citation>
    <scope>NUCLEOTIDE SEQUENCE</scope>
</reference>
<proteinExistence type="predicted"/>
<dbReference type="Proteomes" id="UP001162483">
    <property type="component" value="Unassembled WGS sequence"/>
</dbReference>
<sequence>MNRSPCVTLKKPGADWQLMGPPGNRGSCGPCVLTHT</sequence>
<evidence type="ECO:0000313" key="1">
    <source>
        <dbReference type="EMBL" id="CAI9587637.1"/>
    </source>
</evidence>